<dbReference type="Pfam" id="PF13579">
    <property type="entry name" value="Glyco_trans_4_4"/>
    <property type="match status" value="1"/>
</dbReference>
<sequence>MAPRITIDGYNLGLEQGTGVATYARNLSFRLGAMGAEVDVLYGTRASPAKDPLIREIAFFDGRVGAPSKPGRMIRTFRRLVLPMIGNKAEPVPMTGRVITRTFDARLPHYDRLWNIEELFSLSANHFKWHYERLKVRLPERPDIMHWTYPVPVVARGTRNIYTLHDLVPLRLPYTTLDHKRRYLRLNRLLVREADHIVTVSEASRQDIINLLGCPPEKVTNTYQSVELPAKLARKPEPEARDDVMGSFGLEWKGYYLFFGAIEPKKNVGRMIEAYLASGTELPLVIVGKQAWKSQEELRLLYEDHQRWMLPQGGGEPQTLMQRKLRDRIVLLDYAPFRLLLSLIRGARAALFPSLYEGFGLPALEAMSLGTPVLTSNTSSLPEVVGDAAVTVDPYDVRAITEGIRALDGQPELREHLAMVGPQRAALFSAEHYERRLTDLYARLGVRLDGAPARAGAAAAPAAASRTLASGRAA</sequence>
<dbReference type="PANTHER" id="PTHR46401:SF2">
    <property type="entry name" value="GLYCOSYLTRANSFERASE WBBK-RELATED"/>
    <property type="match status" value="1"/>
</dbReference>
<protein>
    <submittedName>
        <fullName evidence="4">Glycosyltransferase family 4 protein</fullName>
    </submittedName>
</protein>
<dbReference type="RefSeq" id="WP_377044082.1">
    <property type="nucleotide sequence ID" value="NZ_JBHLUN010000006.1"/>
</dbReference>
<proteinExistence type="predicted"/>
<dbReference type="InterPro" id="IPR028098">
    <property type="entry name" value="Glyco_trans_4-like_N"/>
</dbReference>
<reference evidence="4 5" key="1">
    <citation type="submission" date="2024-09" db="EMBL/GenBank/DDBJ databases">
        <authorList>
            <person name="Sun Q."/>
            <person name="Mori K."/>
        </authorList>
    </citation>
    <scope>NUCLEOTIDE SEQUENCE [LARGE SCALE GENOMIC DNA]</scope>
    <source>
        <strain evidence="4 5">TBRC 5777</strain>
    </source>
</reference>
<feature type="domain" description="Glycosyltransferase subfamily 4-like N-terminal" evidence="3">
    <location>
        <begin position="18"/>
        <end position="220"/>
    </location>
</feature>
<keyword evidence="5" id="KW-1185">Reference proteome</keyword>
<dbReference type="InterPro" id="IPR001296">
    <property type="entry name" value="Glyco_trans_1"/>
</dbReference>
<dbReference type="Pfam" id="PF00534">
    <property type="entry name" value="Glycos_transf_1"/>
    <property type="match status" value="1"/>
</dbReference>
<name>A0ABV6JRG7_9PROT</name>
<dbReference type="Proteomes" id="UP001589865">
    <property type="component" value="Unassembled WGS sequence"/>
</dbReference>
<dbReference type="CDD" id="cd03809">
    <property type="entry name" value="GT4_MtfB-like"/>
    <property type="match status" value="1"/>
</dbReference>
<organism evidence="4 5">
    <name type="scientific">Roseomonas elaeocarpi</name>
    <dbReference type="NCBI Taxonomy" id="907779"/>
    <lineage>
        <taxon>Bacteria</taxon>
        <taxon>Pseudomonadati</taxon>
        <taxon>Pseudomonadota</taxon>
        <taxon>Alphaproteobacteria</taxon>
        <taxon>Acetobacterales</taxon>
        <taxon>Roseomonadaceae</taxon>
        <taxon>Roseomonas</taxon>
    </lineage>
</organism>
<evidence type="ECO:0000256" key="1">
    <source>
        <dbReference type="ARBA" id="ARBA00022679"/>
    </source>
</evidence>
<comment type="caution">
    <text evidence="4">The sequence shown here is derived from an EMBL/GenBank/DDBJ whole genome shotgun (WGS) entry which is preliminary data.</text>
</comment>
<evidence type="ECO:0000313" key="4">
    <source>
        <dbReference type="EMBL" id="MFC0408323.1"/>
    </source>
</evidence>
<evidence type="ECO:0000313" key="5">
    <source>
        <dbReference type="Proteomes" id="UP001589865"/>
    </source>
</evidence>
<accession>A0ABV6JRG7</accession>
<dbReference type="PANTHER" id="PTHR46401">
    <property type="entry name" value="GLYCOSYLTRANSFERASE WBBK-RELATED"/>
    <property type="match status" value="1"/>
</dbReference>
<dbReference type="EMBL" id="JBHLUN010000006">
    <property type="protein sequence ID" value="MFC0408323.1"/>
    <property type="molecule type" value="Genomic_DNA"/>
</dbReference>
<feature type="domain" description="Glycosyl transferase family 1" evidence="2">
    <location>
        <begin position="254"/>
        <end position="418"/>
    </location>
</feature>
<gene>
    <name evidence="4" type="ORF">ACFFGY_08705</name>
</gene>
<evidence type="ECO:0000259" key="3">
    <source>
        <dbReference type="Pfam" id="PF13579"/>
    </source>
</evidence>
<evidence type="ECO:0000259" key="2">
    <source>
        <dbReference type="Pfam" id="PF00534"/>
    </source>
</evidence>
<dbReference type="SUPFAM" id="SSF53756">
    <property type="entry name" value="UDP-Glycosyltransferase/glycogen phosphorylase"/>
    <property type="match status" value="1"/>
</dbReference>
<dbReference type="Gene3D" id="3.40.50.2000">
    <property type="entry name" value="Glycogen Phosphorylase B"/>
    <property type="match status" value="2"/>
</dbReference>
<keyword evidence="1" id="KW-0808">Transferase</keyword>